<evidence type="ECO:0000259" key="2">
    <source>
        <dbReference type="Pfam" id="PF08646"/>
    </source>
</evidence>
<gene>
    <name evidence="3" type="ORF">Sjap_020862</name>
</gene>
<evidence type="ECO:0000256" key="1">
    <source>
        <dbReference type="SAM" id="MobiDB-lite"/>
    </source>
</evidence>
<comment type="caution">
    <text evidence="3">The sequence shown here is derived from an EMBL/GenBank/DDBJ whole genome shotgun (WGS) entry which is preliminary data.</text>
</comment>
<dbReference type="PANTHER" id="PTHR47165">
    <property type="entry name" value="OS03G0429900 PROTEIN"/>
    <property type="match status" value="1"/>
</dbReference>
<dbReference type="Proteomes" id="UP001417504">
    <property type="component" value="Unassembled WGS sequence"/>
</dbReference>
<keyword evidence="4" id="KW-1185">Reference proteome</keyword>
<dbReference type="Pfam" id="PF08646">
    <property type="entry name" value="Rep_fac-A_C"/>
    <property type="match status" value="1"/>
</dbReference>
<reference evidence="3 4" key="1">
    <citation type="submission" date="2024-01" db="EMBL/GenBank/DDBJ databases">
        <title>Genome assemblies of Stephania.</title>
        <authorList>
            <person name="Yang L."/>
        </authorList>
    </citation>
    <scope>NUCLEOTIDE SEQUENCE [LARGE SCALE GENOMIC DNA]</scope>
    <source>
        <strain evidence="3">QJT</strain>
        <tissue evidence="3">Leaf</tissue>
    </source>
</reference>
<sequence length="540" mass="60185">MYLGAASGTSTSHLSNIVVPGSTSSVQQQRLILVDEEGYQIQATIFGNDINLFESRLQTKVAYRISNAFVKKIEPRYRIVPSPHQWSISRSTLIRQLPDSETFPLLEEAKFVTLEEIDDYLDTDESIDVAVLALIAKPRRHVAKRNGQPHLAWELIVVDECCMPIRLTLWDEFATRIGPYIEDIIAKTPVLVCRRLKVAYHSGICIATRPSSTIDLVDDSGRAQALRQWFNRNCDVLEELINNDGLSIPLNFRSPMVRPSQRRPLVTIAKITSMLSDQTLFCLKVAISVSNVEQALWFMSCNSCSKFTNAEVGEVFYCTNCKHEDAHGTPRARVEVELTDESGALKVMAYGSIAEDIISLSAKEIMTKTKAIEASKLMATSKLLKSASSFYVYVQADKIVDKTANRFFLVGISPIKEEVHEQDLNGGGGNGDGLPSANAQTSHLPQPMPCNTKKMDSLCATTQSKEKNGEVIVETGEVILHNVTSPTPFKARDLQSHKPIDKAIEARSCSFRINIHFINIHLIRVNHLSLLFGCRTKYNV</sequence>
<proteinExistence type="predicted"/>
<dbReference type="AlphaFoldDB" id="A0AAP0F6S7"/>
<name>A0AAP0F6S7_9MAGN</name>
<evidence type="ECO:0000313" key="4">
    <source>
        <dbReference type="Proteomes" id="UP001417504"/>
    </source>
</evidence>
<dbReference type="EMBL" id="JBBNAE010000008">
    <property type="protein sequence ID" value="KAK9103608.1"/>
    <property type="molecule type" value="Genomic_DNA"/>
</dbReference>
<dbReference type="SUPFAM" id="SSF50249">
    <property type="entry name" value="Nucleic acid-binding proteins"/>
    <property type="match status" value="3"/>
</dbReference>
<dbReference type="Gene3D" id="2.40.50.140">
    <property type="entry name" value="Nucleic acid-binding proteins"/>
    <property type="match status" value="3"/>
</dbReference>
<feature type="domain" description="Replication factor A C-terminal" evidence="2">
    <location>
        <begin position="285"/>
        <end position="419"/>
    </location>
</feature>
<dbReference type="InterPro" id="IPR012340">
    <property type="entry name" value="NA-bd_OB-fold"/>
</dbReference>
<protein>
    <recommendedName>
        <fullName evidence="2">Replication factor A C-terminal domain-containing protein</fullName>
    </recommendedName>
</protein>
<dbReference type="InterPro" id="IPR013955">
    <property type="entry name" value="Rep_factor-A_C"/>
</dbReference>
<organism evidence="3 4">
    <name type="scientific">Stephania japonica</name>
    <dbReference type="NCBI Taxonomy" id="461633"/>
    <lineage>
        <taxon>Eukaryota</taxon>
        <taxon>Viridiplantae</taxon>
        <taxon>Streptophyta</taxon>
        <taxon>Embryophyta</taxon>
        <taxon>Tracheophyta</taxon>
        <taxon>Spermatophyta</taxon>
        <taxon>Magnoliopsida</taxon>
        <taxon>Ranunculales</taxon>
        <taxon>Menispermaceae</taxon>
        <taxon>Menispermoideae</taxon>
        <taxon>Cissampelideae</taxon>
        <taxon>Stephania</taxon>
    </lineage>
</organism>
<evidence type="ECO:0000313" key="3">
    <source>
        <dbReference type="EMBL" id="KAK9103608.1"/>
    </source>
</evidence>
<accession>A0AAP0F6S7</accession>
<feature type="region of interest" description="Disordered" evidence="1">
    <location>
        <begin position="421"/>
        <end position="447"/>
    </location>
</feature>
<dbReference type="PANTHER" id="PTHR47165:SF4">
    <property type="entry name" value="OS03G0429900 PROTEIN"/>
    <property type="match status" value="1"/>
</dbReference>